<evidence type="ECO:0000313" key="3">
    <source>
        <dbReference type="Proteomes" id="UP001501474"/>
    </source>
</evidence>
<feature type="domain" description="Aminoglycoside phosphotransferase" evidence="1">
    <location>
        <begin position="42"/>
        <end position="264"/>
    </location>
</feature>
<dbReference type="EMBL" id="BAAART010000068">
    <property type="protein sequence ID" value="GAA2235870.1"/>
    <property type="molecule type" value="Genomic_DNA"/>
</dbReference>
<accession>A0ABN3DLQ1</accession>
<organism evidence="2 3">
    <name type="scientific">Streptomyces indiaensis</name>
    <dbReference type="NCBI Taxonomy" id="284033"/>
    <lineage>
        <taxon>Bacteria</taxon>
        <taxon>Bacillati</taxon>
        <taxon>Actinomycetota</taxon>
        <taxon>Actinomycetes</taxon>
        <taxon>Kitasatosporales</taxon>
        <taxon>Streptomycetaceae</taxon>
        <taxon>Streptomyces</taxon>
    </lineage>
</organism>
<dbReference type="InterPro" id="IPR011009">
    <property type="entry name" value="Kinase-like_dom_sf"/>
</dbReference>
<protein>
    <recommendedName>
        <fullName evidence="1">Aminoglycoside phosphotransferase domain-containing protein</fullName>
    </recommendedName>
</protein>
<dbReference type="PANTHER" id="PTHR21310">
    <property type="entry name" value="AMINOGLYCOSIDE PHOSPHOTRANSFERASE-RELATED-RELATED"/>
    <property type="match status" value="1"/>
</dbReference>
<proteinExistence type="predicted"/>
<evidence type="ECO:0000313" key="2">
    <source>
        <dbReference type="EMBL" id="GAA2235870.1"/>
    </source>
</evidence>
<dbReference type="InterPro" id="IPR002575">
    <property type="entry name" value="Aminoglycoside_PTrfase"/>
</dbReference>
<dbReference type="Pfam" id="PF01636">
    <property type="entry name" value="APH"/>
    <property type="match status" value="1"/>
</dbReference>
<dbReference type="InterPro" id="IPR051678">
    <property type="entry name" value="AGP_Transferase"/>
</dbReference>
<dbReference type="CDD" id="cd05155">
    <property type="entry name" value="APH_ChoK_like_1"/>
    <property type="match status" value="1"/>
</dbReference>
<gene>
    <name evidence="2" type="ORF">GCM10010104_33380</name>
</gene>
<dbReference type="Gene3D" id="3.30.200.20">
    <property type="entry name" value="Phosphorylase Kinase, domain 1"/>
    <property type="match status" value="1"/>
</dbReference>
<reference evidence="2 3" key="1">
    <citation type="journal article" date="2019" name="Int. J. Syst. Evol. Microbiol.">
        <title>The Global Catalogue of Microorganisms (GCM) 10K type strain sequencing project: providing services to taxonomists for standard genome sequencing and annotation.</title>
        <authorList>
            <consortium name="The Broad Institute Genomics Platform"/>
            <consortium name="The Broad Institute Genome Sequencing Center for Infectious Disease"/>
            <person name="Wu L."/>
            <person name="Ma J."/>
        </authorList>
    </citation>
    <scope>NUCLEOTIDE SEQUENCE [LARGE SCALE GENOMIC DNA]</scope>
    <source>
        <strain evidence="2 3">JCM 3053</strain>
    </source>
</reference>
<sequence length="299" mass="32127">MGVMGVVRMHEDELDIDVSLVDRLIAGQFPRWAGLPVRRLESSGTENAMFRLGTDKVVRLPRHPRAVQAIAHELHWLPRLGPALPVGAPEPLGRGEPGDGFPWPWSVYRWLDGHNPEPGRLQEPVMLAGDLAGWVTALRRIDASQGPPGYRGVPLAARDPFMRAALADLAGRVDTVAVTKAWEAALRAPEHTGPPVWAHGDLMAGNLLVADGRLSAVIDFGTAGVGDPAVDLIAAWCLLPAAAREVFREAVGAGEAEWARARGWALSIAVVALPYYWDTNPPVAANSRYVIGEIAAETA</sequence>
<dbReference type="Gene3D" id="3.90.1200.10">
    <property type="match status" value="1"/>
</dbReference>
<name>A0ABN3DLQ1_9ACTN</name>
<evidence type="ECO:0000259" key="1">
    <source>
        <dbReference type="Pfam" id="PF01636"/>
    </source>
</evidence>
<dbReference type="SUPFAM" id="SSF56112">
    <property type="entry name" value="Protein kinase-like (PK-like)"/>
    <property type="match status" value="1"/>
</dbReference>
<dbReference type="Proteomes" id="UP001501474">
    <property type="component" value="Unassembled WGS sequence"/>
</dbReference>
<keyword evidence="3" id="KW-1185">Reference proteome</keyword>
<dbReference type="PANTHER" id="PTHR21310:SF42">
    <property type="entry name" value="BIFUNCTIONAL AAC_APH"/>
    <property type="match status" value="1"/>
</dbReference>
<comment type="caution">
    <text evidence="2">The sequence shown here is derived from an EMBL/GenBank/DDBJ whole genome shotgun (WGS) entry which is preliminary data.</text>
</comment>